<comment type="caution">
    <text evidence="2">The sequence shown here is derived from an EMBL/GenBank/DDBJ whole genome shotgun (WGS) entry which is preliminary data.</text>
</comment>
<reference evidence="2 3" key="2">
    <citation type="journal article" date="2020" name="Cell Rep.">
        <title>Acquisition and Adaptation of Ultra-small Parasitic Reduced Genome Bacteria to Mammalian Hosts.</title>
        <authorList>
            <person name="McLean J.S."/>
            <person name="Bor B."/>
            <person name="Kerns K.A."/>
            <person name="Liu Q."/>
            <person name="To T.T."/>
            <person name="Solden L."/>
            <person name="Hendrickson E.L."/>
            <person name="Wrighton K."/>
            <person name="Shi W."/>
            <person name="He X."/>
        </authorList>
    </citation>
    <scope>NUCLEOTIDE SEQUENCE [LARGE SCALE GENOMIC DNA]</scope>
    <source>
        <strain evidence="2 3">TM7_G3_2_Rum_HOT_351B</strain>
    </source>
</reference>
<accession>A0ABY0FMA3</accession>
<keyword evidence="3" id="KW-1185">Reference proteome</keyword>
<reference evidence="2 3" key="1">
    <citation type="journal article" date="2018" name="bioRxiv">
        <title>Evidence of independent acquisition and adaption of ultra-small bacteria to human hosts across the highly diverse yet reduced genomes of the phylum Saccharibacteria.</title>
        <authorList>
            <person name="McLean J.S."/>
            <person name="Bor B."/>
            <person name="To T.T."/>
            <person name="Liu Q."/>
            <person name="Kearns K.A."/>
            <person name="Solden L.M."/>
            <person name="Wrighton K.C."/>
            <person name="He X."/>
            <person name="Shi W."/>
        </authorList>
    </citation>
    <scope>NUCLEOTIDE SEQUENCE [LARGE SCALE GENOMIC DNA]</scope>
    <source>
        <strain evidence="2 3">TM7_G3_2_Rum_HOT_351B</strain>
    </source>
</reference>
<gene>
    <name evidence="2" type="ORF">G3RUM_00286</name>
</gene>
<organism evidence="2 3">
    <name type="scientific">Candidatus Nanosyncoccus alces</name>
    <dbReference type="NCBI Taxonomy" id="2171997"/>
    <lineage>
        <taxon>Bacteria</taxon>
        <taxon>Candidatus Saccharimonadota</taxon>
        <taxon>Candidatus Nanosyncoccalia</taxon>
        <taxon>Candidatus Nanosyncoccales</taxon>
        <taxon>Candidatus Nanosyncoccaceae</taxon>
        <taxon>Candidatus Nanosyncoccus</taxon>
    </lineage>
</organism>
<dbReference type="EMBL" id="PRLM01000002">
    <property type="protein sequence ID" value="RYC75005.1"/>
    <property type="molecule type" value="Genomic_DNA"/>
</dbReference>
<name>A0ABY0FMA3_9BACT</name>
<keyword evidence="1" id="KW-0812">Transmembrane</keyword>
<evidence type="ECO:0000256" key="1">
    <source>
        <dbReference type="SAM" id="Phobius"/>
    </source>
</evidence>
<proteinExistence type="predicted"/>
<dbReference type="RefSeq" id="WP_129734667.1">
    <property type="nucleotide sequence ID" value="NZ_PRLM01000002.1"/>
</dbReference>
<sequence>MEEGQNQSDYKIRLNMPTTIFIVIQIIFIIFLVISISGLYKPDEITDDDPDRIPVATIDNFASVVSENYPENVKLIEATLFDLILRNSPGEDISTSVNATIRENSIKTVYFEKQNLNYFSAIVDIPEIEQSYWFYSEYSSEEPNQYIDYSKFYRIFCLEDSQEILYPDFNCQDDFGLNGRYELVSNLISYFEFNDFAPIYTYERGFNQIEISPYTFDELAASTKEAYIRQVKDAIDSLGIPPDIFTYNVMNPEEIKYFYPLQ</sequence>
<dbReference type="Proteomes" id="UP001191019">
    <property type="component" value="Unassembled WGS sequence"/>
</dbReference>
<evidence type="ECO:0000313" key="2">
    <source>
        <dbReference type="EMBL" id="RYC75005.1"/>
    </source>
</evidence>
<keyword evidence="1" id="KW-1133">Transmembrane helix</keyword>
<protein>
    <submittedName>
        <fullName evidence="2">Uncharacterized protein</fullName>
    </submittedName>
</protein>
<keyword evidence="1" id="KW-0472">Membrane</keyword>
<evidence type="ECO:0000313" key="3">
    <source>
        <dbReference type="Proteomes" id="UP001191019"/>
    </source>
</evidence>
<feature type="transmembrane region" description="Helical" evidence="1">
    <location>
        <begin position="20"/>
        <end position="40"/>
    </location>
</feature>